<dbReference type="AlphaFoldDB" id="A0A7D4CCK4"/>
<evidence type="ECO:0000313" key="1">
    <source>
        <dbReference type="EMBL" id="QKG70829.1"/>
    </source>
</evidence>
<name>A0A7D4CCK4_9SPHN</name>
<organism evidence="1 2">
    <name type="scientific">Erythrobacter mangrovi</name>
    <dbReference type="NCBI Taxonomy" id="2739433"/>
    <lineage>
        <taxon>Bacteria</taxon>
        <taxon>Pseudomonadati</taxon>
        <taxon>Pseudomonadota</taxon>
        <taxon>Alphaproteobacteria</taxon>
        <taxon>Sphingomonadales</taxon>
        <taxon>Erythrobacteraceae</taxon>
        <taxon>Erythrobacter/Porphyrobacter group</taxon>
        <taxon>Erythrobacter</taxon>
    </lineage>
</organism>
<proteinExistence type="predicted"/>
<dbReference type="InterPro" id="IPR008792">
    <property type="entry name" value="PQQD"/>
</dbReference>
<dbReference type="Gene3D" id="1.10.10.1150">
    <property type="entry name" value="Coenzyme PQQ synthesis protein D (PqqD)"/>
    <property type="match status" value="1"/>
</dbReference>
<dbReference type="EMBL" id="CP053921">
    <property type="protein sequence ID" value="QKG70829.1"/>
    <property type="molecule type" value="Genomic_DNA"/>
</dbReference>
<accession>A0A7D4CCK4</accession>
<dbReference type="KEGG" id="emv:HQR01_05280"/>
<dbReference type="RefSeq" id="WP_173213206.1">
    <property type="nucleotide sequence ID" value="NZ_CP053921.1"/>
</dbReference>
<dbReference type="Pfam" id="PF05402">
    <property type="entry name" value="PqqD"/>
    <property type="match status" value="1"/>
</dbReference>
<reference evidence="1 2" key="1">
    <citation type="submission" date="2020-05" db="EMBL/GenBank/DDBJ databases">
        <title>Erythrobacter mangrovi sp. nov., isolated from rhizosphere soil of mangrove plant (Kandelia candel).</title>
        <authorList>
            <person name="Ye Y.H."/>
        </authorList>
    </citation>
    <scope>NUCLEOTIDE SEQUENCE [LARGE SCALE GENOMIC DNA]</scope>
    <source>
        <strain evidence="1 2">EB310</strain>
    </source>
</reference>
<dbReference type="InterPro" id="IPR041881">
    <property type="entry name" value="PqqD_sf"/>
</dbReference>
<dbReference type="Proteomes" id="UP000504693">
    <property type="component" value="Chromosome"/>
</dbReference>
<evidence type="ECO:0000313" key="2">
    <source>
        <dbReference type="Proteomes" id="UP000504693"/>
    </source>
</evidence>
<sequence>MSAVRKLAGNFVETDVDDEVLIVDLEGGELFSLRGTARDTWRLIDGQRSLDEIVASLAGEYDAPEDRIAGDTAALINELVDAALVSLA</sequence>
<gene>
    <name evidence="1" type="ORF">HQR01_05280</name>
</gene>
<keyword evidence="2" id="KW-1185">Reference proteome</keyword>
<protein>
    <submittedName>
        <fullName evidence="1">PqqD family protein</fullName>
    </submittedName>
</protein>